<sequence length="52" mass="5994">MSEPTPDDLTPQFGWSRYAELINGRFAMIGFIALLVLEWVTGQDFFTWVGLR</sequence>
<dbReference type="KEGG" id="tsq:D3A95_10270"/>
<evidence type="ECO:0008006" key="4">
    <source>
        <dbReference type="Google" id="ProtNLM"/>
    </source>
</evidence>
<dbReference type="SUPFAM" id="SSF103511">
    <property type="entry name" value="Chlorophyll a-b binding protein"/>
    <property type="match status" value="1"/>
</dbReference>
<keyword evidence="3" id="KW-1185">Reference proteome</keyword>
<organism evidence="2 3">
    <name type="scientific">Thermosynechococcus sichuanensis E542</name>
    <dbReference type="NCBI Taxonomy" id="2016101"/>
    <lineage>
        <taxon>Bacteria</taxon>
        <taxon>Bacillati</taxon>
        <taxon>Cyanobacteriota</taxon>
        <taxon>Cyanophyceae</taxon>
        <taxon>Acaryochloridales</taxon>
        <taxon>Thermosynechococcaceae</taxon>
        <taxon>Thermosynechococcus</taxon>
        <taxon>Thermosynechococcus sichuanensis</taxon>
    </lineage>
</organism>
<dbReference type="Proteomes" id="UP000261812">
    <property type="component" value="Chromosome"/>
</dbReference>
<name>A0A3B7MCI5_9CYAN</name>
<proteinExistence type="predicted"/>
<dbReference type="EMBL" id="CP032152">
    <property type="protein sequence ID" value="AXY68337.1"/>
    <property type="molecule type" value="Genomic_DNA"/>
</dbReference>
<dbReference type="Gene3D" id="1.10.3460.10">
    <property type="entry name" value="Chlorophyll a/b binding protein domain"/>
    <property type="match status" value="1"/>
</dbReference>
<reference evidence="3" key="1">
    <citation type="submission" date="2018-09" db="EMBL/GenBank/DDBJ databases">
        <title>Complete genome sequence of thermophilic cyanobacteria strain Thermosynechococcus elongatus PKUAC-SCTE542.</title>
        <authorList>
            <person name="Liang Y."/>
            <person name="Tang J."/>
            <person name="Daroch M."/>
        </authorList>
    </citation>
    <scope>NUCLEOTIDE SEQUENCE [LARGE SCALE GENOMIC DNA]</scope>
    <source>
        <strain evidence="3">E542</strain>
    </source>
</reference>
<dbReference type="Pfam" id="PF00504">
    <property type="entry name" value="Chloroa_b-bind"/>
    <property type="match status" value="1"/>
</dbReference>
<dbReference type="InterPro" id="IPR022796">
    <property type="entry name" value="Chloroa_b-bind"/>
</dbReference>
<evidence type="ECO:0000256" key="1">
    <source>
        <dbReference type="SAM" id="Phobius"/>
    </source>
</evidence>
<keyword evidence="1" id="KW-0472">Membrane</keyword>
<keyword evidence="1" id="KW-1133">Transmembrane helix</keyword>
<dbReference type="RefSeq" id="WP_181494902.1">
    <property type="nucleotide sequence ID" value="NZ_CP032152.1"/>
</dbReference>
<evidence type="ECO:0000313" key="3">
    <source>
        <dbReference type="Proteomes" id="UP000261812"/>
    </source>
</evidence>
<accession>A0A3B7MCI5</accession>
<gene>
    <name evidence="2" type="ORF">D3A95_10270</name>
</gene>
<feature type="transmembrane region" description="Helical" evidence="1">
    <location>
        <begin position="26"/>
        <end position="51"/>
    </location>
</feature>
<dbReference type="AlphaFoldDB" id="A0A3B7MCI5"/>
<protein>
    <recommendedName>
        <fullName evidence="4">High light inducible protein</fullName>
    </recommendedName>
</protein>
<keyword evidence="1" id="KW-0812">Transmembrane</keyword>
<evidence type="ECO:0000313" key="2">
    <source>
        <dbReference type="EMBL" id="AXY68337.1"/>
    </source>
</evidence>